<evidence type="ECO:0000256" key="2">
    <source>
        <dbReference type="ARBA" id="ARBA00023015"/>
    </source>
</evidence>
<evidence type="ECO:0000256" key="5">
    <source>
        <dbReference type="SAM" id="MobiDB-lite"/>
    </source>
</evidence>
<dbReference type="Gene3D" id="3.40.50.1360">
    <property type="match status" value="1"/>
</dbReference>
<keyword evidence="2" id="KW-0805">Transcription regulation</keyword>
<dbReference type="InterPro" id="IPR036388">
    <property type="entry name" value="WH-like_DNA-bd_sf"/>
</dbReference>
<dbReference type="PANTHER" id="PTHR34294:SF1">
    <property type="entry name" value="TRANSCRIPTIONAL REGULATOR LSRR"/>
    <property type="match status" value="1"/>
</dbReference>
<name>A0ABU5ASQ0_9HYPH</name>
<dbReference type="PANTHER" id="PTHR34294">
    <property type="entry name" value="TRANSCRIPTIONAL REGULATOR-RELATED"/>
    <property type="match status" value="1"/>
</dbReference>
<reference evidence="7 8" key="1">
    <citation type="submission" date="2023-08" db="EMBL/GenBank/DDBJ databases">
        <title>Implementing the SeqCode for naming new Mesorhizobium species isolated from Vachellia karroo root nodules.</title>
        <authorList>
            <person name="Van Lill M."/>
        </authorList>
    </citation>
    <scope>NUCLEOTIDE SEQUENCE [LARGE SCALE GENOMIC DNA]</scope>
    <source>
        <strain evidence="7 8">VK4B</strain>
    </source>
</reference>
<dbReference type="SUPFAM" id="SSF100950">
    <property type="entry name" value="NagB/RpiA/CoA transferase-like"/>
    <property type="match status" value="1"/>
</dbReference>
<gene>
    <name evidence="7" type="ORF">RFM23_22160</name>
</gene>
<feature type="region of interest" description="Disordered" evidence="5">
    <location>
        <begin position="1"/>
        <end position="21"/>
    </location>
</feature>
<sequence>MRQRKRGSKDPEMPFGENVRGSSQADRVRIRTAWMYYVEQLTQSEIAAILNVGRVTVVRLLADARARNEIKITINAKVADTTELERGLEELFDIQKAIVAPLSGPQADPVPVISAAAGDYISQIATSNMRVGVGWGRTLYNTLPFIKGQSLTGFRVYSLLGGIIQARRFNPAEFAWQLAELFQGEGFLVPAPAIVDSVETKRTLIERCGLNTIFEMAEDLDAVLLSVGGTTSTATSYQVGYLTDAQHDSLVAAGAIGDLLFHFFDERGNLIDHEINDRVMSVGLDRLRRAPIRLLASGGPEKVGALIGAMKLVNPTVFITDEVTAASMIEKTRLNGSRKKA</sequence>
<dbReference type="RefSeq" id="WP_127284107.1">
    <property type="nucleotide sequence ID" value="NZ_JARAKC010000001.1"/>
</dbReference>
<evidence type="ECO:0000313" key="7">
    <source>
        <dbReference type="EMBL" id="MDX8540327.1"/>
    </source>
</evidence>
<keyword evidence="3" id="KW-0238">DNA-binding</keyword>
<keyword evidence="4" id="KW-0804">Transcription</keyword>
<comment type="similarity">
    <text evidence="1">Belongs to the SorC transcriptional regulatory family.</text>
</comment>
<protein>
    <submittedName>
        <fullName evidence="7">Sugar-binding transcriptional regulator</fullName>
    </submittedName>
</protein>
<accession>A0ABU5ASQ0</accession>
<proteinExistence type="inferred from homology"/>
<dbReference type="InterPro" id="IPR007324">
    <property type="entry name" value="Sugar-bd_dom_put"/>
</dbReference>
<evidence type="ECO:0000256" key="4">
    <source>
        <dbReference type="ARBA" id="ARBA00023163"/>
    </source>
</evidence>
<keyword evidence="8" id="KW-1185">Reference proteome</keyword>
<comment type="caution">
    <text evidence="7">The sequence shown here is derived from an EMBL/GenBank/DDBJ whole genome shotgun (WGS) entry which is preliminary data.</text>
</comment>
<evidence type="ECO:0000259" key="6">
    <source>
        <dbReference type="Pfam" id="PF04198"/>
    </source>
</evidence>
<dbReference type="Pfam" id="PF04198">
    <property type="entry name" value="Sugar-bind"/>
    <property type="match status" value="1"/>
</dbReference>
<dbReference type="EMBL" id="JAVIIP010000013">
    <property type="protein sequence ID" value="MDX8540327.1"/>
    <property type="molecule type" value="Genomic_DNA"/>
</dbReference>
<feature type="domain" description="Sugar-binding" evidence="6">
    <location>
        <begin position="78"/>
        <end position="329"/>
    </location>
</feature>
<evidence type="ECO:0000256" key="3">
    <source>
        <dbReference type="ARBA" id="ARBA00023125"/>
    </source>
</evidence>
<dbReference type="InterPro" id="IPR051054">
    <property type="entry name" value="SorC_transcr_regulators"/>
</dbReference>
<dbReference type="InterPro" id="IPR037171">
    <property type="entry name" value="NagB/RpiA_transferase-like"/>
</dbReference>
<dbReference type="Gene3D" id="1.10.10.10">
    <property type="entry name" value="Winged helix-like DNA-binding domain superfamily/Winged helix DNA-binding domain"/>
    <property type="match status" value="1"/>
</dbReference>
<dbReference type="Proteomes" id="UP001276564">
    <property type="component" value="Unassembled WGS sequence"/>
</dbReference>
<evidence type="ECO:0000313" key="8">
    <source>
        <dbReference type="Proteomes" id="UP001276564"/>
    </source>
</evidence>
<evidence type="ECO:0000256" key="1">
    <source>
        <dbReference type="ARBA" id="ARBA00010466"/>
    </source>
</evidence>
<organism evidence="7 8">
    <name type="scientific">Mesorhizobium abyssinicae</name>
    <dbReference type="NCBI Taxonomy" id="1209958"/>
    <lineage>
        <taxon>Bacteria</taxon>
        <taxon>Pseudomonadati</taxon>
        <taxon>Pseudomonadota</taxon>
        <taxon>Alphaproteobacteria</taxon>
        <taxon>Hyphomicrobiales</taxon>
        <taxon>Phyllobacteriaceae</taxon>
        <taxon>Mesorhizobium</taxon>
    </lineage>
</organism>